<sequence length="528" mass="59197">MLKVQITSPSTEVHTQDAQPTLADLSRNASVISSSSSSSSTTDLNALTPVRERPIRTFTSPQRRTVRSRSPQSPQTPRGSRPPAYLARELGIGDASEDRHTELRPPAPPRGQPRSRNSSVNGRISADDFEFGRVLGEGSYSTVMLARHKSTGREYAIKVLDKGHLKRNNKLATALAEKNTLVRLGAEHPGIVHLYWTFQDEWSLFFVLDLARNGELQSRIFRLGSLSTECTRYYTAQIIDALDYMHSKGVIHRDLKPENLLLDDNYRLKLTDFGTGKVLNSEVDRAKTWVGTAQYISPELLEVSESSKASDIWALGCILYQMIAGRFAFHGLSEYLTWQKIKQLDYSFPDGFDEQAKDLVQKLLVRDPTQRLGAGLPGSPNDMQALRSHPFFTGIDWKALWSTPAPPLEAGLVKKDHKLLDGRTNGTWDDVGAAWDDLVDGGREDDEISWASDDEQGEEFKFGKMDEVLVPANSAAYDEAVGPMGETRPYMPARSISERCERRQRCQTVGYPVRIRNRVNLCCPVRRE</sequence>
<dbReference type="GO" id="GO:0004674">
    <property type="term" value="F:protein serine/threonine kinase activity"/>
    <property type="evidence" value="ECO:0007669"/>
    <property type="project" value="UniProtKB-KW"/>
</dbReference>
<keyword evidence="14" id="KW-1185">Reference proteome</keyword>
<dbReference type="EMBL" id="KN840480">
    <property type="protein sequence ID" value="KIP08388.1"/>
    <property type="molecule type" value="Genomic_DNA"/>
</dbReference>
<dbReference type="InterPro" id="IPR017441">
    <property type="entry name" value="Protein_kinase_ATP_BS"/>
</dbReference>
<evidence type="ECO:0000256" key="1">
    <source>
        <dbReference type="ARBA" id="ARBA00010006"/>
    </source>
</evidence>
<feature type="domain" description="Protein kinase" evidence="12">
    <location>
        <begin position="129"/>
        <end position="392"/>
    </location>
</feature>
<dbReference type="HOGENOM" id="CLU_000288_63_17_1"/>
<evidence type="ECO:0000256" key="9">
    <source>
        <dbReference type="ARBA" id="ARBA00048679"/>
    </source>
</evidence>
<evidence type="ECO:0000256" key="3">
    <source>
        <dbReference type="ARBA" id="ARBA00022527"/>
    </source>
</evidence>
<dbReference type="Gene3D" id="1.10.510.10">
    <property type="entry name" value="Transferase(Phosphotransferase) domain 1"/>
    <property type="match status" value="1"/>
</dbReference>
<evidence type="ECO:0000313" key="14">
    <source>
        <dbReference type="Proteomes" id="UP000053257"/>
    </source>
</evidence>
<dbReference type="CDD" id="cd05581">
    <property type="entry name" value="STKc_PDK1"/>
    <property type="match status" value="1"/>
</dbReference>
<keyword evidence="7 10" id="KW-0067">ATP-binding</keyword>
<dbReference type="SMART" id="SM00220">
    <property type="entry name" value="S_TKc"/>
    <property type="match status" value="1"/>
</dbReference>
<feature type="binding site" evidence="10">
    <location>
        <position position="158"/>
    </location>
    <ligand>
        <name>ATP</name>
        <dbReference type="ChEBI" id="CHEBI:30616"/>
    </ligand>
</feature>
<dbReference type="Gene3D" id="3.30.200.20">
    <property type="entry name" value="Phosphorylase Kinase, domain 1"/>
    <property type="match status" value="1"/>
</dbReference>
<dbReference type="PROSITE" id="PS00108">
    <property type="entry name" value="PROTEIN_KINASE_ST"/>
    <property type="match status" value="1"/>
</dbReference>
<proteinExistence type="inferred from homology"/>
<dbReference type="Pfam" id="PF00069">
    <property type="entry name" value="Pkinase"/>
    <property type="match status" value="1"/>
</dbReference>
<evidence type="ECO:0000256" key="7">
    <source>
        <dbReference type="ARBA" id="ARBA00022840"/>
    </source>
</evidence>
<keyword evidence="3" id="KW-0723">Serine/threonine-protein kinase</keyword>
<comment type="similarity">
    <text evidence="1">Belongs to the protein kinase superfamily. AGC Ser/Thr protein kinase family. PDPK1 subfamily.</text>
</comment>
<comment type="catalytic activity">
    <reaction evidence="9">
        <text>L-seryl-[protein] + ATP = O-phospho-L-seryl-[protein] + ADP + H(+)</text>
        <dbReference type="Rhea" id="RHEA:17989"/>
        <dbReference type="Rhea" id="RHEA-COMP:9863"/>
        <dbReference type="Rhea" id="RHEA-COMP:11604"/>
        <dbReference type="ChEBI" id="CHEBI:15378"/>
        <dbReference type="ChEBI" id="CHEBI:29999"/>
        <dbReference type="ChEBI" id="CHEBI:30616"/>
        <dbReference type="ChEBI" id="CHEBI:83421"/>
        <dbReference type="ChEBI" id="CHEBI:456216"/>
        <dbReference type="EC" id="2.7.11.1"/>
    </reaction>
</comment>
<evidence type="ECO:0000259" key="12">
    <source>
        <dbReference type="PROSITE" id="PS50011"/>
    </source>
</evidence>
<dbReference type="InterPro" id="IPR039046">
    <property type="entry name" value="PDPK1"/>
</dbReference>
<evidence type="ECO:0000256" key="5">
    <source>
        <dbReference type="ARBA" id="ARBA00022741"/>
    </source>
</evidence>
<dbReference type="GO" id="GO:0035556">
    <property type="term" value="P:intracellular signal transduction"/>
    <property type="evidence" value="ECO:0007669"/>
    <property type="project" value="TreeGrafter"/>
</dbReference>
<dbReference type="Proteomes" id="UP000053257">
    <property type="component" value="Unassembled WGS sequence"/>
</dbReference>
<dbReference type="InterPro" id="IPR011009">
    <property type="entry name" value="Kinase-like_dom_sf"/>
</dbReference>
<dbReference type="InterPro" id="IPR000719">
    <property type="entry name" value="Prot_kinase_dom"/>
</dbReference>
<gene>
    <name evidence="13" type="ORF">PHLGIDRAFT_380254</name>
</gene>
<protein>
    <recommendedName>
        <fullName evidence="2">non-specific serine/threonine protein kinase</fullName>
        <ecNumber evidence="2">2.7.11.1</ecNumber>
    </recommendedName>
</protein>
<dbReference type="OrthoDB" id="347657at2759"/>
<reference evidence="13 14" key="1">
    <citation type="journal article" date="2014" name="PLoS Genet.">
        <title>Analysis of the Phlebiopsis gigantea genome, transcriptome and secretome provides insight into its pioneer colonization strategies of wood.</title>
        <authorList>
            <person name="Hori C."/>
            <person name="Ishida T."/>
            <person name="Igarashi K."/>
            <person name="Samejima M."/>
            <person name="Suzuki H."/>
            <person name="Master E."/>
            <person name="Ferreira P."/>
            <person name="Ruiz-Duenas F.J."/>
            <person name="Held B."/>
            <person name="Canessa P."/>
            <person name="Larrondo L.F."/>
            <person name="Schmoll M."/>
            <person name="Druzhinina I.S."/>
            <person name="Kubicek C.P."/>
            <person name="Gaskell J.A."/>
            <person name="Kersten P."/>
            <person name="St John F."/>
            <person name="Glasner J."/>
            <person name="Sabat G."/>
            <person name="Splinter BonDurant S."/>
            <person name="Syed K."/>
            <person name="Yadav J."/>
            <person name="Mgbeahuruike A.C."/>
            <person name="Kovalchuk A."/>
            <person name="Asiegbu F.O."/>
            <person name="Lackner G."/>
            <person name="Hoffmeister D."/>
            <person name="Rencoret J."/>
            <person name="Gutierrez A."/>
            <person name="Sun H."/>
            <person name="Lindquist E."/>
            <person name="Barry K."/>
            <person name="Riley R."/>
            <person name="Grigoriev I.V."/>
            <person name="Henrissat B."/>
            <person name="Kues U."/>
            <person name="Berka R.M."/>
            <person name="Martinez A.T."/>
            <person name="Covert S.F."/>
            <person name="Blanchette R.A."/>
            <person name="Cullen D."/>
        </authorList>
    </citation>
    <scope>NUCLEOTIDE SEQUENCE [LARGE SCALE GENOMIC DNA]</scope>
    <source>
        <strain evidence="13 14">11061_1 CR5-6</strain>
    </source>
</reference>
<dbReference type="FunFam" id="3.30.200.20:FF:000042">
    <property type="entry name" value="Aurora kinase A"/>
    <property type="match status" value="1"/>
</dbReference>
<keyword evidence="5 10" id="KW-0547">Nucleotide-binding</keyword>
<dbReference type="SUPFAM" id="SSF56112">
    <property type="entry name" value="Protein kinase-like (PK-like)"/>
    <property type="match status" value="1"/>
</dbReference>
<dbReference type="PANTHER" id="PTHR24356:SF163">
    <property type="entry name" value="3-PHOSPHOINOSITIDE-DEPENDENT PROTEIN KINASE 1-RELATED"/>
    <property type="match status" value="1"/>
</dbReference>
<keyword evidence="4" id="KW-0808">Transferase</keyword>
<name>A0A0C3PNJ8_PHLG1</name>
<dbReference type="PROSITE" id="PS50011">
    <property type="entry name" value="PROTEIN_KINASE_DOM"/>
    <property type="match status" value="1"/>
</dbReference>
<comment type="catalytic activity">
    <reaction evidence="8">
        <text>L-threonyl-[protein] + ATP = O-phospho-L-threonyl-[protein] + ADP + H(+)</text>
        <dbReference type="Rhea" id="RHEA:46608"/>
        <dbReference type="Rhea" id="RHEA-COMP:11060"/>
        <dbReference type="Rhea" id="RHEA-COMP:11605"/>
        <dbReference type="ChEBI" id="CHEBI:15378"/>
        <dbReference type="ChEBI" id="CHEBI:30013"/>
        <dbReference type="ChEBI" id="CHEBI:30616"/>
        <dbReference type="ChEBI" id="CHEBI:61977"/>
        <dbReference type="ChEBI" id="CHEBI:456216"/>
        <dbReference type="EC" id="2.7.11.1"/>
    </reaction>
</comment>
<evidence type="ECO:0000256" key="4">
    <source>
        <dbReference type="ARBA" id="ARBA00022679"/>
    </source>
</evidence>
<organism evidence="13 14">
    <name type="scientific">Phlebiopsis gigantea (strain 11061_1 CR5-6)</name>
    <name type="common">White-rot fungus</name>
    <name type="synonym">Peniophora gigantea</name>
    <dbReference type="NCBI Taxonomy" id="745531"/>
    <lineage>
        <taxon>Eukaryota</taxon>
        <taxon>Fungi</taxon>
        <taxon>Dikarya</taxon>
        <taxon>Basidiomycota</taxon>
        <taxon>Agaricomycotina</taxon>
        <taxon>Agaricomycetes</taxon>
        <taxon>Polyporales</taxon>
        <taxon>Phanerochaetaceae</taxon>
        <taxon>Phlebiopsis</taxon>
    </lineage>
</organism>
<evidence type="ECO:0000313" key="13">
    <source>
        <dbReference type="EMBL" id="KIP08388.1"/>
    </source>
</evidence>
<feature type="region of interest" description="Disordered" evidence="11">
    <location>
        <begin position="1"/>
        <end position="123"/>
    </location>
</feature>
<feature type="compositionally biased region" description="Polar residues" evidence="11">
    <location>
        <begin position="1"/>
        <end position="19"/>
    </location>
</feature>
<dbReference type="GO" id="GO:0005524">
    <property type="term" value="F:ATP binding"/>
    <property type="evidence" value="ECO:0007669"/>
    <property type="project" value="UniProtKB-UniRule"/>
</dbReference>
<dbReference type="FunFam" id="1.10.510.10:FF:000833">
    <property type="entry name" value="AGC family protein kinase"/>
    <property type="match status" value="1"/>
</dbReference>
<evidence type="ECO:0000256" key="11">
    <source>
        <dbReference type="SAM" id="MobiDB-lite"/>
    </source>
</evidence>
<keyword evidence="6" id="KW-0418">Kinase</keyword>
<evidence type="ECO:0000256" key="6">
    <source>
        <dbReference type="ARBA" id="ARBA00022777"/>
    </source>
</evidence>
<evidence type="ECO:0000256" key="8">
    <source>
        <dbReference type="ARBA" id="ARBA00047899"/>
    </source>
</evidence>
<dbReference type="STRING" id="745531.A0A0C3PNJ8"/>
<evidence type="ECO:0000256" key="2">
    <source>
        <dbReference type="ARBA" id="ARBA00012513"/>
    </source>
</evidence>
<dbReference type="EC" id="2.7.11.1" evidence="2"/>
<accession>A0A0C3PNJ8</accession>
<dbReference type="PROSITE" id="PS00107">
    <property type="entry name" value="PROTEIN_KINASE_ATP"/>
    <property type="match status" value="1"/>
</dbReference>
<evidence type="ECO:0000256" key="10">
    <source>
        <dbReference type="PROSITE-ProRule" id="PRU10141"/>
    </source>
</evidence>
<dbReference type="InterPro" id="IPR008271">
    <property type="entry name" value="Ser/Thr_kinase_AS"/>
</dbReference>
<dbReference type="AlphaFoldDB" id="A0A0C3PNJ8"/>
<dbReference type="InterPro" id="IPR050236">
    <property type="entry name" value="Ser_Thr_kinase_AGC"/>
</dbReference>
<dbReference type="PANTHER" id="PTHR24356">
    <property type="entry name" value="SERINE/THREONINE-PROTEIN KINASE"/>
    <property type="match status" value="1"/>
</dbReference>
<feature type="compositionally biased region" description="Polar residues" evidence="11">
    <location>
        <begin position="57"/>
        <end position="78"/>
    </location>
</feature>